<feature type="transmembrane region" description="Helical" evidence="1">
    <location>
        <begin position="25"/>
        <end position="45"/>
    </location>
</feature>
<dbReference type="InterPro" id="IPR014562">
    <property type="entry name" value="UCP030959_TPR_rpt-cont"/>
</dbReference>
<keyword evidence="1" id="KW-0812">Transmembrane</keyword>
<dbReference type="InterPro" id="IPR011990">
    <property type="entry name" value="TPR-like_helical_dom_sf"/>
</dbReference>
<dbReference type="AlphaFoldDB" id="A0A839UV55"/>
<evidence type="ECO:0000313" key="2">
    <source>
        <dbReference type="EMBL" id="MBB3169235.1"/>
    </source>
</evidence>
<reference evidence="2 3" key="1">
    <citation type="submission" date="2020-08" db="EMBL/GenBank/DDBJ databases">
        <title>Genomic Encyclopedia of Type Strains, Phase III (KMG-III): the genomes of soil and plant-associated and newly described type strains.</title>
        <authorList>
            <person name="Whitman W."/>
        </authorList>
    </citation>
    <scope>NUCLEOTIDE SEQUENCE [LARGE SCALE GENOMIC DNA]</scope>
    <source>
        <strain evidence="2 3">CECT 8571</strain>
    </source>
</reference>
<keyword evidence="1" id="KW-0472">Membrane</keyword>
<comment type="caution">
    <text evidence="2">The sequence shown here is derived from an EMBL/GenBank/DDBJ whole genome shotgun (WGS) entry which is preliminary data.</text>
</comment>
<evidence type="ECO:0008006" key="4">
    <source>
        <dbReference type="Google" id="ProtNLM"/>
    </source>
</evidence>
<protein>
    <recommendedName>
        <fullName evidence="4">Cardiolipin synthase N-terminal domain-containing protein</fullName>
    </recommendedName>
</protein>
<sequence>MPFFVLAIAVQVALVIHVIKTGRDRLWIWVLLMAPLIGGLAYLLLELMPEWRRSAQAQTLRKKMVDITDPHRNLKQAQGQLRRNETTKNLITMAEECMNKGLFEEAIGFYTRALKGQYASDPLLLEGLARAQFGGQDYPACRQTLEDLIAANPDYQSKIGHVLYARSLFELGEREAALKEFTALSDYHATALVKYHLGELLSQSNRPTDALNQWRSVLEQENAWDPTGDSDQPWLDKAAARIKACQTH</sequence>
<dbReference type="EMBL" id="JACHXZ010000003">
    <property type="protein sequence ID" value="MBB3169235.1"/>
    <property type="molecule type" value="Genomic_DNA"/>
</dbReference>
<dbReference type="Gene3D" id="1.25.40.10">
    <property type="entry name" value="Tetratricopeptide repeat domain"/>
    <property type="match status" value="1"/>
</dbReference>
<evidence type="ECO:0000313" key="3">
    <source>
        <dbReference type="Proteomes" id="UP000559987"/>
    </source>
</evidence>
<accession>A0A839UV55</accession>
<keyword evidence="3" id="KW-1185">Reference proteome</keyword>
<dbReference type="Proteomes" id="UP000559987">
    <property type="component" value="Unassembled WGS sequence"/>
</dbReference>
<name>A0A839UV55_9GAMM</name>
<organism evidence="2 3">
    <name type="scientific">Simiduia aestuariiviva</name>
    <dbReference type="NCBI Taxonomy" id="1510459"/>
    <lineage>
        <taxon>Bacteria</taxon>
        <taxon>Pseudomonadati</taxon>
        <taxon>Pseudomonadota</taxon>
        <taxon>Gammaproteobacteria</taxon>
        <taxon>Cellvibrionales</taxon>
        <taxon>Cellvibrionaceae</taxon>
        <taxon>Simiduia</taxon>
    </lineage>
</organism>
<dbReference type="RefSeq" id="WP_183910716.1">
    <property type="nucleotide sequence ID" value="NZ_JACHXZ010000003.1"/>
</dbReference>
<keyword evidence="1" id="KW-1133">Transmembrane helix</keyword>
<dbReference type="SUPFAM" id="SSF48452">
    <property type="entry name" value="TPR-like"/>
    <property type="match status" value="1"/>
</dbReference>
<evidence type="ECO:0000256" key="1">
    <source>
        <dbReference type="SAM" id="Phobius"/>
    </source>
</evidence>
<proteinExistence type="predicted"/>
<dbReference type="PIRSF" id="PIRSF030959">
    <property type="entry name" value="UCP030959"/>
    <property type="match status" value="1"/>
</dbReference>
<gene>
    <name evidence="2" type="ORF">FHS30_002443</name>
</gene>